<reference evidence="2 3" key="1">
    <citation type="submission" date="2014-04" db="EMBL/GenBank/DDBJ databases">
        <authorList>
            <consortium name="DOE Joint Genome Institute"/>
            <person name="Kuo A."/>
            <person name="Tarkka M."/>
            <person name="Buscot F."/>
            <person name="Kohler A."/>
            <person name="Nagy L.G."/>
            <person name="Floudas D."/>
            <person name="Copeland A."/>
            <person name="Barry K.W."/>
            <person name="Cichocki N."/>
            <person name="Veneault-Fourrey C."/>
            <person name="LaButti K."/>
            <person name="Lindquist E.A."/>
            <person name="Lipzen A."/>
            <person name="Lundell T."/>
            <person name="Morin E."/>
            <person name="Murat C."/>
            <person name="Sun H."/>
            <person name="Tunlid A."/>
            <person name="Henrissat B."/>
            <person name="Grigoriev I.V."/>
            <person name="Hibbett D.S."/>
            <person name="Martin F."/>
            <person name="Nordberg H.P."/>
            <person name="Cantor M.N."/>
            <person name="Hua S.X."/>
        </authorList>
    </citation>
    <scope>NUCLEOTIDE SEQUENCE [LARGE SCALE GENOMIC DNA]</scope>
    <source>
        <strain evidence="2 3">F 1598</strain>
    </source>
</reference>
<organism evidence="2 3">
    <name type="scientific">Piloderma croceum (strain F 1598)</name>
    <dbReference type="NCBI Taxonomy" id="765440"/>
    <lineage>
        <taxon>Eukaryota</taxon>
        <taxon>Fungi</taxon>
        <taxon>Dikarya</taxon>
        <taxon>Basidiomycota</taxon>
        <taxon>Agaricomycotina</taxon>
        <taxon>Agaricomycetes</taxon>
        <taxon>Agaricomycetidae</taxon>
        <taxon>Atheliales</taxon>
        <taxon>Atheliaceae</taxon>
        <taxon>Piloderma</taxon>
    </lineage>
</organism>
<dbReference type="HOGENOM" id="CLU_168408_0_0_1"/>
<dbReference type="Pfam" id="PF19373">
    <property type="entry name" value="DUF5948"/>
    <property type="match status" value="1"/>
</dbReference>
<evidence type="ECO:0000256" key="1">
    <source>
        <dbReference type="SAM" id="SignalP"/>
    </source>
</evidence>
<dbReference type="Proteomes" id="UP000054166">
    <property type="component" value="Unassembled WGS sequence"/>
</dbReference>
<dbReference type="InParanoid" id="A0A0C3FFB9"/>
<dbReference type="InterPro" id="IPR045992">
    <property type="entry name" value="DUF5948"/>
</dbReference>
<dbReference type="AlphaFoldDB" id="A0A0C3FFB9"/>
<proteinExistence type="predicted"/>
<keyword evidence="3" id="KW-1185">Reference proteome</keyword>
<feature type="chain" id="PRO_5002174429" description="Hydrophobin" evidence="1">
    <location>
        <begin position="23"/>
        <end position="98"/>
    </location>
</feature>
<accession>A0A0C3FFB9</accession>
<evidence type="ECO:0000313" key="3">
    <source>
        <dbReference type="Proteomes" id="UP000054166"/>
    </source>
</evidence>
<evidence type="ECO:0000313" key="2">
    <source>
        <dbReference type="EMBL" id="KIM83165.1"/>
    </source>
</evidence>
<keyword evidence="1" id="KW-0732">Signal</keyword>
<feature type="signal peptide" evidence="1">
    <location>
        <begin position="1"/>
        <end position="22"/>
    </location>
</feature>
<reference evidence="3" key="2">
    <citation type="submission" date="2015-01" db="EMBL/GenBank/DDBJ databases">
        <title>Evolutionary Origins and Diversification of the Mycorrhizal Mutualists.</title>
        <authorList>
            <consortium name="DOE Joint Genome Institute"/>
            <consortium name="Mycorrhizal Genomics Consortium"/>
            <person name="Kohler A."/>
            <person name="Kuo A."/>
            <person name="Nagy L.G."/>
            <person name="Floudas D."/>
            <person name="Copeland A."/>
            <person name="Barry K.W."/>
            <person name="Cichocki N."/>
            <person name="Veneault-Fourrey C."/>
            <person name="LaButti K."/>
            <person name="Lindquist E.A."/>
            <person name="Lipzen A."/>
            <person name="Lundell T."/>
            <person name="Morin E."/>
            <person name="Murat C."/>
            <person name="Riley R."/>
            <person name="Ohm R."/>
            <person name="Sun H."/>
            <person name="Tunlid A."/>
            <person name="Henrissat B."/>
            <person name="Grigoriev I.V."/>
            <person name="Hibbett D.S."/>
            <person name="Martin F."/>
        </authorList>
    </citation>
    <scope>NUCLEOTIDE SEQUENCE [LARGE SCALE GENOMIC DNA]</scope>
    <source>
        <strain evidence="3">F 1598</strain>
    </source>
</reference>
<gene>
    <name evidence="2" type="ORF">PILCRDRAFT_819946</name>
</gene>
<name>A0A0C3FFB9_PILCF</name>
<sequence length="98" mass="10822">MHFTRFTTAILVSLFTVRSTFAQNKCYCDDDSAGTDRTYVTNWCCQVQSEITATDITWISDPNVAQGQCYSPTGTINSNLFTACCNLLAFSNYGSICS</sequence>
<protein>
    <recommendedName>
        <fullName evidence="4">Hydrophobin</fullName>
    </recommendedName>
</protein>
<evidence type="ECO:0008006" key="4">
    <source>
        <dbReference type="Google" id="ProtNLM"/>
    </source>
</evidence>
<dbReference type="EMBL" id="KN832992">
    <property type="protein sequence ID" value="KIM83165.1"/>
    <property type="molecule type" value="Genomic_DNA"/>
</dbReference>